<name>A0ACB9QL08_9MYRT</name>
<evidence type="ECO:0000313" key="1">
    <source>
        <dbReference type="EMBL" id="KAI4366996.1"/>
    </source>
</evidence>
<sequence>MPPFCIYFLSSFIAAAASFFPVHSISDDGAALLDFKQSISLDPLSVLSSWDSSHDTPCSWSGVACSGQGRVISLILPNKGLSGTLPASLGKLAALRHVNFRNNSLHGSLPPELFGAVGIQSLVVSQNYLSGPVPDEIGKLSSLHTLVLFNNSFGGRVPLSLIQCRTLKMLDLSRNNFSGYLRDDFGSSLQSLEVLDLSHNELNGSIPSGLGCLSKLQGTLDMSYNHFAGPIPETLGKLPQNVYLDLSYNNLSGPIPQTDTTLNSGPTAFTGNQYLCGPPLEIPCPSSYPASNPQQPTVVPSNVARRPSSDEEQRHGGFGRGVLAAVIASAALGSCFIGFSLSYVFKTTDSCKDCKSVGVYLMKDPHCGGVIVENLEEQHFVPLDARVDFDMEKLLVASAFLLRKSRTGIVYKVVLENGQQLAVRRLNGESQRLKDFQAEIEAVVKVRHPNIIPLRAYCWSVYEKLLIYDYMPNSDLATTIHGKGGMATLTPLSWAARLRIMKEVALALAYIHELSPKKYVHGNLKPSNILLGSRMEAYISDFGLGRLARAASSGCEESMSSTPLELVLSSTPEQIPSSYSSPYDPSTPIARSSSAENSMRLYYRTPEASMPSQKWDVYSFGAVIIEMVTARVAEPDLVRWVQTSVDKRGPVSEIVDPLLLVHDLDKEEEIVAVVELGLSCMDKTPERRPSMRQASNRLDKIAEEDVESLYLAWLRSRFHEFVTALVVIAVASDAEGTVRDVLDTMMEFVEIGK</sequence>
<accession>A0ACB9QL08</accession>
<gene>
    <name evidence="1" type="ORF">MLD38_022784</name>
</gene>
<proteinExistence type="predicted"/>
<organism evidence="1 2">
    <name type="scientific">Melastoma candidum</name>
    <dbReference type="NCBI Taxonomy" id="119954"/>
    <lineage>
        <taxon>Eukaryota</taxon>
        <taxon>Viridiplantae</taxon>
        <taxon>Streptophyta</taxon>
        <taxon>Embryophyta</taxon>
        <taxon>Tracheophyta</taxon>
        <taxon>Spermatophyta</taxon>
        <taxon>Magnoliopsida</taxon>
        <taxon>eudicotyledons</taxon>
        <taxon>Gunneridae</taxon>
        <taxon>Pentapetalae</taxon>
        <taxon>rosids</taxon>
        <taxon>malvids</taxon>
        <taxon>Myrtales</taxon>
        <taxon>Melastomataceae</taxon>
        <taxon>Melastomatoideae</taxon>
        <taxon>Melastomateae</taxon>
        <taxon>Melastoma</taxon>
    </lineage>
</organism>
<evidence type="ECO:0000313" key="2">
    <source>
        <dbReference type="Proteomes" id="UP001057402"/>
    </source>
</evidence>
<dbReference type="Proteomes" id="UP001057402">
    <property type="component" value="Chromosome 6"/>
</dbReference>
<dbReference type="EMBL" id="CM042885">
    <property type="protein sequence ID" value="KAI4366996.1"/>
    <property type="molecule type" value="Genomic_DNA"/>
</dbReference>
<keyword evidence="2" id="KW-1185">Reference proteome</keyword>
<protein>
    <submittedName>
        <fullName evidence="1">Uncharacterized protein</fullName>
    </submittedName>
</protein>
<reference evidence="2" key="1">
    <citation type="journal article" date="2023" name="Front. Plant Sci.">
        <title>Chromosomal-level genome assembly of Melastoma candidum provides insights into trichome evolution.</title>
        <authorList>
            <person name="Zhong Y."/>
            <person name="Wu W."/>
            <person name="Sun C."/>
            <person name="Zou P."/>
            <person name="Liu Y."/>
            <person name="Dai S."/>
            <person name="Zhou R."/>
        </authorList>
    </citation>
    <scope>NUCLEOTIDE SEQUENCE [LARGE SCALE GENOMIC DNA]</scope>
</reference>
<comment type="caution">
    <text evidence="1">The sequence shown here is derived from an EMBL/GenBank/DDBJ whole genome shotgun (WGS) entry which is preliminary data.</text>
</comment>